<gene>
    <name evidence="2" type="ORF">A5672_05060</name>
</gene>
<dbReference type="InterPro" id="IPR014710">
    <property type="entry name" value="RmlC-like_jellyroll"/>
</dbReference>
<evidence type="ECO:0000259" key="1">
    <source>
        <dbReference type="Pfam" id="PF07883"/>
    </source>
</evidence>
<dbReference type="SUPFAM" id="SSF51182">
    <property type="entry name" value="RmlC-like cupins"/>
    <property type="match status" value="1"/>
</dbReference>
<name>A0ABD6NT48_9MYCO</name>
<feature type="domain" description="Cupin type-2" evidence="1">
    <location>
        <begin position="50"/>
        <end position="113"/>
    </location>
</feature>
<dbReference type="Pfam" id="PF07883">
    <property type="entry name" value="Cupin_2"/>
    <property type="match status" value="1"/>
</dbReference>
<dbReference type="InterPro" id="IPR013096">
    <property type="entry name" value="Cupin_2"/>
</dbReference>
<dbReference type="EMBL" id="LZIT01000336">
    <property type="protein sequence ID" value="OBG27645.1"/>
    <property type="molecule type" value="Genomic_DNA"/>
</dbReference>
<protein>
    <recommendedName>
        <fullName evidence="1">Cupin type-2 domain-containing protein</fullName>
    </recommendedName>
</protein>
<evidence type="ECO:0000313" key="2">
    <source>
        <dbReference type="EMBL" id="OBG27645.1"/>
    </source>
</evidence>
<dbReference type="Gene3D" id="2.60.120.10">
    <property type="entry name" value="Jelly Rolls"/>
    <property type="match status" value="1"/>
</dbReference>
<dbReference type="Proteomes" id="UP000092086">
    <property type="component" value="Unassembled WGS sequence"/>
</dbReference>
<comment type="caution">
    <text evidence="2">The sequence shown here is derived from an EMBL/GenBank/DDBJ whole genome shotgun (WGS) entry which is preliminary data.</text>
</comment>
<proteinExistence type="predicted"/>
<organism evidence="2 3">
    <name type="scientific">Mycobacterium alsense</name>
    <dbReference type="NCBI Taxonomy" id="324058"/>
    <lineage>
        <taxon>Bacteria</taxon>
        <taxon>Bacillati</taxon>
        <taxon>Actinomycetota</taxon>
        <taxon>Actinomycetes</taxon>
        <taxon>Mycobacteriales</taxon>
        <taxon>Mycobacteriaceae</taxon>
        <taxon>Mycobacterium</taxon>
    </lineage>
</organism>
<dbReference type="AlphaFoldDB" id="A0ABD6NT48"/>
<accession>A0ABD6NT48</accession>
<dbReference type="InterPro" id="IPR011051">
    <property type="entry name" value="RmlC_Cupin_sf"/>
</dbReference>
<evidence type="ECO:0000313" key="3">
    <source>
        <dbReference type="Proteomes" id="UP000092086"/>
    </source>
</evidence>
<reference evidence="2 3" key="1">
    <citation type="submission" date="2016-06" db="EMBL/GenBank/DDBJ databases">
        <authorList>
            <person name="Sutton G."/>
            <person name="Brinkac L."/>
            <person name="Sanka R."/>
            <person name="Adams M."/>
            <person name="Lau E."/>
            <person name="Sam S."/>
            <person name="Sreng N."/>
            <person name="Him V."/>
            <person name="Kerleguer A."/>
            <person name="Cheng S."/>
        </authorList>
    </citation>
    <scope>NUCLEOTIDE SEQUENCE [LARGE SCALE GENOMIC DNA]</scope>
    <source>
        <strain evidence="2 3">E2978</strain>
    </source>
</reference>
<sequence length="136" mass="14744">MDPPIDLFSSWIELGEGGAVKPRSRAASGEWGLWTVAAFHVTDNDSVHSDIWERHPAGDEMLFLLSGAVTVHLRDQAGGEVATTSLPAGACRVVPAGKWHRLTVEEAGDLMVITARLNTEHQTETNEPEPLGISHR</sequence>